<organism evidence="1 2">
    <name type="scientific">Favolaschia claudopus</name>
    <dbReference type="NCBI Taxonomy" id="2862362"/>
    <lineage>
        <taxon>Eukaryota</taxon>
        <taxon>Fungi</taxon>
        <taxon>Dikarya</taxon>
        <taxon>Basidiomycota</taxon>
        <taxon>Agaricomycotina</taxon>
        <taxon>Agaricomycetes</taxon>
        <taxon>Agaricomycetidae</taxon>
        <taxon>Agaricales</taxon>
        <taxon>Marasmiineae</taxon>
        <taxon>Mycenaceae</taxon>
        <taxon>Favolaschia</taxon>
    </lineage>
</organism>
<protein>
    <recommendedName>
        <fullName evidence="3">SCP domain-containing protein</fullName>
    </recommendedName>
</protein>
<evidence type="ECO:0000313" key="1">
    <source>
        <dbReference type="EMBL" id="KAK7001567.1"/>
    </source>
</evidence>
<keyword evidence="2" id="KW-1185">Reference proteome</keyword>
<evidence type="ECO:0008006" key="3">
    <source>
        <dbReference type="Google" id="ProtNLM"/>
    </source>
</evidence>
<evidence type="ECO:0000313" key="2">
    <source>
        <dbReference type="Proteomes" id="UP001362999"/>
    </source>
</evidence>
<comment type="caution">
    <text evidence="1">The sequence shown here is derived from an EMBL/GenBank/DDBJ whole genome shotgun (WGS) entry which is preliminary data.</text>
</comment>
<reference evidence="1 2" key="1">
    <citation type="journal article" date="2024" name="J Genomics">
        <title>Draft genome sequencing and assembly of Favolaschia claudopus CIRM-BRFM 2984 isolated from oak limbs.</title>
        <authorList>
            <person name="Navarro D."/>
            <person name="Drula E."/>
            <person name="Chaduli D."/>
            <person name="Cazenave R."/>
            <person name="Ahrendt S."/>
            <person name="Wang J."/>
            <person name="Lipzen A."/>
            <person name="Daum C."/>
            <person name="Barry K."/>
            <person name="Grigoriev I.V."/>
            <person name="Favel A."/>
            <person name="Rosso M.N."/>
            <person name="Martin F."/>
        </authorList>
    </citation>
    <scope>NUCLEOTIDE SEQUENCE [LARGE SCALE GENOMIC DNA]</scope>
    <source>
        <strain evidence="1 2">CIRM-BRFM 2984</strain>
    </source>
</reference>
<proteinExistence type="predicted"/>
<sequence length="262" mass="29359">MSYGNGYSYYYSYSSGPGYPPPFVPPQPIYVPMIYQICLAYETICRCRFYPPPPPFPIMVSSNYNYNPHTGATYTRAIERSQPAVTKLILNRDSDQRMAEQLVKTWSKALDNIPDVNDIRHVYTIRPVSTAAFDRNAENLGNVKQYWHGTTRCCTLGDDPDELDFCSDSECSLCQILQSGYRTDKARSSGMLGEGVYSTPLSSKAARNTYMTTEPRKHATSPPAGYDSVSTKGGAGLVRNSETCVYDEDMITPAWLYLFEAP</sequence>
<gene>
    <name evidence="1" type="ORF">R3P38DRAFT_3284407</name>
</gene>
<accession>A0AAW0A6M8</accession>
<dbReference type="SUPFAM" id="SSF56399">
    <property type="entry name" value="ADP-ribosylation"/>
    <property type="match status" value="1"/>
</dbReference>
<name>A0AAW0A6M8_9AGAR</name>
<dbReference type="EMBL" id="JAWWNJ010000083">
    <property type="protein sequence ID" value="KAK7001567.1"/>
    <property type="molecule type" value="Genomic_DNA"/>
</dbReference>
<dbReference type="Gene3D" id="3.90.228.10">
    <property type="match status" value="1"/>
</dbReference>
<dbReference type="Proteomes" id="UP001362999">
    <property type="component" value="Unassembled WGS sequence"/>
</dbReference>
<dbReference type="AlphaFoldDB" id="A0AAW0A6M8"/>